<dbReference type="GO" id="GO:0008725">
    <property type="term" value="F:DNA-3-methyladenine glycosylase activity"/>
    <property type="evidence" value="ECO:0007669"/>
    <property type="project" value="UniProtKB-EC"/>
</dbReference>
<reference evidence="1 2" key="1">
    <citation type="submission" date="2017-03" db="EMBL/GenBank/DDBJ databases">
        <authorList>
            <person name="Afonso C.L."/>
            <person name="Miller P.J."/>
            <person name="Scott M.A."/>
            <person name="Spackman E."/>
            <person name="Goraichik I."/>
            <person name="Dimitrov K.M."/>
            <person name="Suarez D.L."/>
            <person name="Swayne D.E."/>
        </authorList>
    </citation>
    <scope>NUCLEOTIDE SEQUENCE [LARGE SCALE GENOMIC DNA]</scope>
    <source>
        <strain evidence="1 2">CECT 7691</strain>
    </source>
</reference>
<dbReference type="SUPFAM" id="SSF48150">
    <property type="entry name" value="DNA-glycosylase"/>
    <property type="match status" value="1"/>
</dbReference>
<dbReference type="EC" id="3.2.2.20" evidence="1"/>
<accession>A0A1Y5R9Y7</accession>
<dbReference type="Proteomes" id="UP000193200">
    <property type="component" value="Unassembled WGS sequence"/>
</dbReference>
<dbReference type="InterPro" id="IPR052891">
    <property type="entry name" value="DNA-3mA_glycosylase"/>
</dbReference>
<dbReference type="InterPro" id="IPR005019">
    <property type="entry name" value="Adenine_glyco"/>
</dbReference>
<evidence type="ECO:0000313" key="2">
    <source>
        <dbReference type="Proteomes" id="UP000193200"/>
    </source>
</evidence>
<keyword evidence="1" id="KW-0326">Glycosidase</keyword>
<protein>
    <submittedName>
        <fullName evidence="1">DNA-3-methyladenine glycosylase 1</fullName>
        <ecNumber evidence="1">3.2.2.20</ecNumber>
    </submittedName>
</protein>
<dbReference type="EMBL" id="FWFR01000001">
    <property type="protein sequence ID" value="SLN12577.1"/>
    <property type="molecule type" value="Genomic_DNA"/>
</dbReference>
<dbReference type="Pfam" id="PF03352">
    <property type="entry name" value="Adenine_glyco"/>
    <property type="match status" value="1"/>
</dbReference>
<dbReference type="GO" id="GO:0006284">
    <property type="term" value="P:base-excision repair"/>
    <property type="evidence" value="ECO:0007669"/>
    <property type="project" value="InterPro"/>
</dbReference>
<dbReference type="InterPro" id="IPR011257">
    <property type="entry name" value="DNA_glycosylase"/>
</dbReference>
<sequence length="253" mass="27537">MVEPRISGNPAPEPVPGRLAFRRIRAEAACRAGGRLRLAATLPDPRPAAALREVAERRWLALISRATFESGQSIEVVARKWPDFEAAFEGFDPDAVAAFDGARLDALAADEKLIRHAKKIRAVQRNARALIRLRARGGLALAVAEWPVRDITGLWHRLAAEFRFLGVASAALLLRRIGKDGFVPTPDLADALRYWSVVEIDGGDRPARPSQDILQALFNAWAADSGRPLCQVEAILLRSVAPPGPEGCACQCM</sequence>
<proteinExistence type="predicted"/>
<keyword evidence="1" id="KW-0378">Hydrolase</keyword>
<dbReference type="InParanoid" id="A0A1Y5R9Y7"/>
<evidence type="ECO:0000313" key="1">
    <source>
        <dbReference type="EMBL" id="SLN12577.1"/>
    </source>
</evidence>
<name>A0A1Y5R9Y7_9PROT</name>
<dbReference type="AlphaFoldDB" id="A0A1Y5R9Y7"/>
<gene>
    <name evidence="1" type="primary">tag_1</name>
    <name evidence="1" type="ORF">OCH7691_00169</name>
</gene>
<organism evidence="1 2">
    <name type="scientific">Oceanibacterium hippocampi</name>
    <dbReference type="NCBI Taxonomy" id="745714"/>
    <lineage>
        <taxon>Bacteria</taxon>
        <taxon>Pseudomonadati</taxon>
        <taxon>Pseudomonadota</taxon>
        <taxon>Alphaproteobacteria</taxon>
        <taxon>Sneathiellales</taxon>
        <taxon>Sneathiellaceae</taxon>
        <taxon>Oceanibacterium</taxon>
    </lineage>
</organism>
<keyword evidence="2" id="KW-1185">Reference proteome</keyword>
<dbReference type="PANTHER" id="PTHR30037:SF3">
    <property type="entry name" value="BLR0857 PROTEIN"/>
    <property type="match status" value="1"/>
</dbReference>
<dbReference type="OrthoDB" id="9795156at2"/>
<dbReference type="PANTHER" id="PTHR30037">
    <property type="entry name" value="DNA-3-METHYLADENINE GLYCOSYLASE 1"/>
    <property type="match status" value="1"/>
</dbReference>
<dbReference type="Gene3D" id="1.10.340.30">
    <property type="entry name" value="Hypothetical protein, domain 2"/>
    <property type="match status" value="1"/>
</dbReference>